<dbReference type="InParanoid" id="F0XL13"/>
<name>F0XL13_GROCL</name>
<dbReference type="HOGENOM" id="CLU_039532_3_1_1"/>
<dbReference type="eggNOG" id="KOG1309">
    <property type="taxonomic scope" value="Eukaryota"/>
</dbReference>
<dbReference type="GeneID" id="25981681"/>
<dbReference type="Gene3D" id="1.25.40.10">
    <property type="entry name" value="Tetratricopeptide repeat domain"/>
    <property type="match status" value="1"/>
</dbReference>
<comment type="similarity">
    <text evidence="1">Belongs to the SGT1 family.</text>
</comment>
<dbReference type="PANTHER" id="PTHR45862">
    <property type="entry name" value="PROTEIN SGT1 HOMOLOG"/>
    <property type="match status" value="1"/>
</dbReference>
<evidence type="ECO:0000256" key="1">
    <source>
        <dbReference type="ARBA" id="ARBA00008509"/>
    </source>
</evidence>
<dbReference type="Pfam" id="PF04969">
    <property type="entry name" value="CS"/>
    <property type="match status" value="1"/>
</dbReference>
<feature type="domain" description="SGS" evidence="3">
    <location>
        <begin position="353"/>
        <end position="436"/>
    </location>
</feature>
<keyword evidence="6" id="KW-1185">Reference proteome</keyword>
<feature type="domain" description="CS" evidence="4">
    <location>
        <begin position="230"/>
        <end position="321"/>
    </location>
</feature>
<feature type="region of interest" description="Disordered" evidence="2">
    <location>
        <begin position="139"/>
        <end position="158"/>
    </location>
</feature>
<accession>F0XL13</accession>
<evidence type="ECO:0000256" key="2">
    <source>
        <dbReference type="SAM" id="MobiDB-lite"/>
    </source>
</evidence>
<dbReference type="InterPro" id="IPR007052">
    <property type="entry name" value="CS_dom"/>
</dbReference>
<dbReference type="InterPro" id="IPR007699">
    <property type="entry name" value="SGS_dom"/>
</dbReference>
<dbReference type="OrthoDB" id="1898560at2759"/>
<dbReference type="PROSITE" id="PS51203">
    <property type="entry name" value="CS"/>
    <property type="match status" value="1"/>
</dbReference>
<dbReference type="SUPFAM" id="SSF49764">
    <property type="entry name" value="HSP20-like chaperones"/>
    <property type="match status" value="1"/>
</dbReference>
<evidence type="ECO:0000313" key="6">
    <source>
        <dbReference type="Proteomes" id="UP000007796"/>
    </source>
</evidence>
<feature type="compositionally biased region" description="Low complexity" evidence="2">
    <location>
        <begin position="338"/>
        <end position="349"/>
    </location>
</feature>
<evidence type="ECO:0000259" key="4">
    <source>
        <dbReference type="PROSITE" id="PS51203"/>
    </source>
</evidence>
<organism evidence="6">
    <name type="scientific">Grosmannia clavigera (strain kw1407 / UAMH 11150)</name>
    <name type="common">Blue stain fungus</name>
    <name type="synonym">Graphiocladiella clavigera</name>
    <dbReference type="NCBI Taxonomy" id="655863"/>
    <lineage>
        <taxon>Eukaryota</taxon>
        <taxon>Fungi</taxon>
        <taxon>Dikarya</taxon>
        <taxon>Ascomycota</taxon>
        <taxon>Pezizomycotina</taxon>
        <taxon>Sordariomycetes</taxon>
        <taxon>Sordariomycetidae</taxon>
        <taxon>Ophiostomatales</taxon>
        <taxon>Ophiostomataceae</taxon>
        <taxon>Leptographium</taxon>
    </lineage>
</organism>
<dbReference type="RefSeq" id="XP_014171083.1">
    <property type="nucleotide sequence ID" value="XM_014315608.1"/>
</dbReference>
<proteinExistence type="inferred from homology"/>
<feature type="region of interest" description="Disordered" evidence="2">
    <location>
        <begin position="395"/>
        <end position="436"/>
    </location>
</feature>
<dbReference type="SUPFAM" id="SSF48452">
    <property type="entry name" value="TPR-like"/>
    <property type="match status" value="1"/>
</dbReference>
<dbReference type="CDD" id="cd06466">
    <property type="entry name" value="p23_CS_SGT1_like"/>
    <property type="match status" value="1"/>
</dbReference>
<feature type="region of interest" description="Disordered" evidence="2">
    <location>
        <begin position="327"/>
        <end position="374"/>
    </location>
</feature>
<gene>
    <name evidence="5" type="ORF">CMQ_8067</name>
</gene>
<dbReference type="InterPro" id="IPR011990">
    <property type="entry name" value="TPR-like_helical_dom_sf"/>
</dbReference>
<reference evidence="5 6" key="1">
    <citation type="journal article" date="2011" name="Proc. Natl. Acad. Sci. U.S.A.">
        <title>Genome and transcriptome analyses of the mountain pine beetle-fungal symbiont Grosmannia clavigera, a lodgepole pine pathogen.</title>
        <authorList>
            <person name="DiGuistini S."/>
            <person name="Wang Y."/>
            <person name="Liao N.Y."/>
            <person name="Taylor G."/>
            <person name="Tanguay P."/>
            <person name="Feau N."/>
            <person name="Henrissat B."/>
            <person name="Chan S.K."/>
            <person name="Hesse-Orce U."/>
            <person name="Alamouti S.M."/>
            <person name="Tsui C.K.M."/>
            <person name="Docking R.T."/>
            <person name="Levasseur A."/>
            <person name="Haridas S."/>
            <person name="Robertson G."/>
            <person name="Birol I."/>
            <person name="Holt R.A."/>
            <person name="Marra M.A."/>
            <person name="Hamelin R.C."/>
            <person name="Hirst M."/>
            <person name="Jones S.J.M."/>
            <person name="Bohlmann J."/>
            <person name="Breuil C."/>
        </authorList>
    </citation>
    <scope>NUCLEOTIDE SEQUENCE [LARGE SCALE GENOMIC DNA]</scope>
    <source>
        <strain evidence="6">kw1407 / UAMH 11150</strain>
    </source>
</reference>
<dbReference type="Pfam" id="PF05002">
    <property type="entry name" value="SGS"/>
    <property type="match status" value="1"/>
</dbReference>
<dbReference type="InterPro" id="IPR008978">
    <property type="entry name" value="HSP20-like_chaperone"/>
</dbReference>
<dbReference type="PROSITE" id="PS51048">
    <property type="entry name" value="SGS"/>
    <property type="match status" value="1"/>
</dbReference>
<dbReference type="EMBL" id="GL629788">
    <property type="protein sequence ID" value="EFX01601.1"/>
    <property type="molecule type" value="Genomic_DNA"/>
</dbReference>
<dbReference type="InterPro" id="IPR044563">
    <property type="entry name" value="Sgt1-like"/>
</dbReference>
<feature type="compositionally biased region" description="Basic and acidic residues" evidence="2">
    <location>
        <begin position="148"/>
        <end position="158"/>
    </location>
</feature>
<dbReference type="Proteomes" id="UP000007796">
    <property type="component" value="Unassembled WGS sequence"/>
</dbReference>
<dbReference type="STRING" id="655863.F0XL13"/>
<dbReference type="FunCoup" id="F0XL13">
    <property type="interactions" value="913"/>
</dbReference>
<dbReference type="GO" id="GO:0051087">
    <property type="term" value="F:protein-folding chaperone binding"/>
    <property type="evidence" value="ECO:0007669"/>
    <property type="project" value="InterPro"/>
</dbReference>
<sequence length="436" mass="48263">MSYITDGQNGLEAVEGKKWKEGIELLSKALEHSENPAWLLARSHAYQETKELALALEDADHAYVSATERQHAKSREQMALAQYRRAVILGHLKRYADADACCVWSQQLMEGKNFRREEDDVAKHVDEEGDYLATAEEALSTSTMPVDKQSERGAVPDRRTGAVEWSRAYVWRSMMLNAMAKLPKGDAGRKITVARVPMKPAKKAAAVDMHEVKSDMTPTKTAETKKEWATKKLRVDFYQKPETVNLVLYAKGADKDKVQVDVRELEIVLSNLPEAAIGSTWAVLDLSGEVDPADKTIRVTPFKIELTLKKKLVGTKWATWGTQREEGSGVRPTFSECSTASSTQATRSAGPLLYPSSSRTGPKNWATVDLGDEDEEQNDVNAFFKKLYAGSTPEQQRAMAKSFTESNGTSLSTDWSSVSSGPVATQPPDGVEAKKW</sequence>
<dbReference type="Gene3D" id="2.60.40.790">
    <property type="match status" value="1"/>
</dbReference>
<dbReference type="AlphaFoldDB" id="F0XL13"/>
<protein>
    <submittedName>
        <fullName evidence="5">Sgt1 and cs domain containing protein</fullName>
    </submittedName>
</protein>
<evidence type="ECO:0000259" key="3">
    <source>
        <dbReference type="PROSITE" id="PS51048"/>
    </source>
</evidence>
<evidence type="ECO:0000313" key="5">
    <source>
        <dbReference type="EMBL" id="EFX01601.1"/>
    </source>
</evidence>
<feature type="compositionally biased region" description="Low complexity" evidence="2">
    <location>
        <begin position="410"/>
        <end position="420"/>
    </location>
</feature>